<comment type="caution">
    <text evidence="8">The sequence shown here is derived from an EMBL/GenBank/DDBJ whole genome shotgun (WGS) entry which is preliminary data.</text>
</comment>
<dbReference type="Pfam" id="PF22458">
    <property type="entry name" value="RsmF-B_ferredox"/>
    <property type="match status" value="1"/>
</dbReference>
<keyword evidence="2 6" id="KW-0489">Methyltransferase</keyword>
<evidence type="ECO:0000256" key="6">
    <source>
        <dbReference type="PROSITE-ProRule" id="PRU01023"/>
    </source>
</evidence>
<dbReference type="GO" id="GO:0003723">
    <property type="term" value="F:RNA binding"/>
    <property type="evidence" value="ECO:0007669"/>
    <property type="project" value="UniProtKB-UniRule"/>
</dbReference>
<dbReference type="SUPFAM" id="SSF53335">
    <property type="entry name" value="S-adenosyl-L-methionine-dependent methyltransferases"/>
    <property type="match status" value="1"/>
</dbReference>
<keyword evidence="3 6" id="KW-0808">Transferase</keyword>
<evidence type="ECO:0000256" key="2">
    <source>
        <dbReference type="ARBA" id="ARBA00022603"/>
    </source>
</evidence>
<dbReference type="PROSITE" id="PS51686">
    <property type="entry name" value="SAM_MT_RSMB_NOP"/>
    <property type="match status" value="1"/>
</dbReference>
<proteinExistence type="inferred from homology"/>
<evidence type="ECO:0000313" key="8">
    <source>
        <dbReference type="EMBL" id="RJF90116.1"/>
    </source>
</evidence>
<dbReference type="PANTHER" id="PTHR22807">
    <property type="entry name" value="NOP2 YEAST -RELATED NOL1/NOP2/FMU SUN DOMAIN-CONTAINING"/>
    <property type="match status" value="1"/>
</dbReference>
<feature type="active site" description="Nucleophile" evidence="6">
    <location>
        <position position="354"/>
    </location>
</feature>
<evidence type="ECO:0000313" key="9">
    <source>
        <dbReference type="Proteomes" id="UP000284605"/>
    </source>
</evidence>
<evidence type="ECO:0000256" key="1">
    <source>
        <dbReference type="ARBA" id="ARBA00007494"/>
    </source>
</evidence>
<dbReference type="GO" id="GO:0001510">
    <property type="term" value="P:RNA methylation"/>
    <property type="evidence" value="ECO:0007669"/>
    <property type="project" value="InterPro"/>
</dbReference>
<gene>
    <name evidence="8" type="ORF">D3874_21135</name>
</gene>
<keyword evidence="9" id="KW-1185">Reference proteome</keyword>
<dbReference type="PRINTS" id="PR02008">
    <property type="entry name" value="RCMTFAMILY"/>
</dbReference>
<dbReference type="Proteomes" id="UP000284605">
    <property type="component" value="Unassembled WGS sequence"/>
</dbReference>
<keyword evidence="4 6" id="KW-0949">S-adenosyl-L-methionine</keyword>
<evidence type="ECO:0000256" key="5">
    <source>
        <dbReference type="ARBA" id="ARBA00022884"/>
    </source>
</evidence>
<reference evidence="8 9" key="1">
    <citation type="submission" date="2018-09" db="EMBL/GenBank/DDBJ databases">
        <authorList>
            <person name="Zhu H."/>
        </authorList>
    </citation>
    <scope>NUCLEOTIDE SEQUENCE [LARGE SCALE GENOMIC DNA]</scope>
    <source>
        <strain evidence="8 9">K1W22B-8</strain>
    </source>
</reference>
<dbReference type="InterPro" id="IPR029063">
    <property type="entry name" value="SAM-dependent_MTases_sf"/>
</dbReference>
<sequence>MAAVVLDALIAIEAGRAADKVLKAAFDKRKWPPPARARIAKLVLGLVRHRRQIDWWLDHVGSRPAPLARLVAALALLDGLDKPGINKHLPDLPAPEKRAAEKLIQRSLDHPDQPAAVQANLPDWLMKPFARRFGTSLAAEAAALCGEAGLDMRVNTIKGTRDAAIAALAEDGIIAWPTPLSPVGLRVDGRPPIARSRAWREGLVEVQDEASQLAALVLGAKPGERVLDFCAGAGGKTLAIAAGMANKGRLMATDSDARRLDEAVPRLRRGDVHNVTRRAIGAEGDAWLGRQKGGFDRVLVDAPCTGTGTFRRNPDAKWRTSPEELAHLVQLQARLLDRAAALVKPGGRLVYATCSVLIEEDEDQVDAFLARHPDFRAVPIAQAWREVGSARPVPVDGSHLVLTPARHSTDGFFAAVLERTAPLT</sequence>
<dbReference type="Gene3D" id="3.40.50.150">
    <property type="entry name" value="Vaccinia Virus protein VP39"/>
    <property type="match status" value="1"/>
</dbReference>
<accession>A0A418WJ83</accession>
<dbReference type="GO" id="GO:0008173">
    <property type="term" value="F:RNA methyltransferase activity"/>
    <property type="evidence" value="ECO:0007669"/>
    <property type="project" value="InterPro"/>
</dbReference>
<dbReference type="InterPro" id="IPR023267">
    <property type="entry name" value="RCMT"/>
</dbReference>
<name>A0A418WJ83_9PROT</name>
<dbReference type="InterPro" id="IPR018314">
    <property type="entry name" value="RsmB/NOL1/NOP2-like_CS"/>
</dbReference>
<dbReference type="OrthoDB" id="9810297at2"/>
<protein>
    <submittedName>
        <fullName evidence="8">RsmB/NOP family class I SAM-dependent RNA methyltransferase</fullName>
    </submittedName>
</protein>
<dbReference type="Pfam" id="PF01189">
    <property type="entry name" value="Methyltr_RsmB-F"/>
    <property type="match status" value="1"/>
</dbReference>
<feature type="binding site" evidence="6">
    <location>
        <position position="301"/>
    </location>
    <ligand>
        <name>S-adenosyl-L-methionine</name>
        <dbReference type="ChEBI" id="CHEBI:59789"/>
    </ligand>
</feature>
<dbReference type="InterPro" id="IPR054728">
    <property type="entry name" value="RsmB-like_ferredoxin"/>
</dbReference>
<dbReference type="EMBL" id="QYUK01000011">
    <property type="protein sequence ID" value="RJF90116.1"/>
    <property type="molecule type" value="Genomic_DNA"/>
</dbReference>
<comment type="similarity">
    <text evidence="1 6">Belongs to the class I-like SAM-binding methyltransferase superfamily. RsmB/NOP family.</text>
</comment>
<evidence type="ECO:0000256" key="4">
    <source>
        <dbReference type="ARBA" id="ARBA00022691"/>
    </source>
</evidence>
<dbReference type="CDD" id="cd02440">
    <property type="entry name" value="AdoMet_MTases"/>
    <property type="match status" value="1"/>
</dbReference>
<dbReference type="AlphaFoldDB" id="A0A418WJ83"/>
<feature type="binding site" evidence="6">
    <location>
        <position position="254"/>
    </location>
    <ligand>
        <name>S-adenosyl-L-methionine</name>
        <dbReference type="ChEBI" id="CHEBI:59789"/>
    </ligand>
</feature>
<evidence type="ECO:0000256" key="3">
    <source>
        <dbReference type="ARBA" id="ARBA00022679"/>
    </source>
</evidence>
<dbReference type="InterPro" id="IPR049560">
    <property type="entry name" value="MeTrfase_RsmB-F_NOP2_cat"/>
</dbReference>
<dbReference type="PROSITE" id="PS01153">
    <property type="entry name" value="NOL1_NOP2_SUN"/>
    <property type="match status" value="1"/>
</dbReference>
<dbReference type="PANTHER" id="PTHR22807:SF53">
    <property type="entry name" value="RIBOSOMAL RNA SMALL SUBUNIT METHYLTRANSFERASE B-RELATED"/>
    <property type="match status" value="1"/>
</dbReference>
<organism evidence="8 9">
    <name type="scientific">Oleomonas cavernae</name>
    <dbReference type="NCBI Taxonomy" id="2320859"/>
    <lineage>
        <taxon>Bacteria</taxon>
        <taxon>Pseudomonadati</taxon>
        <taxon>Pseudomonadota</taxon>
        <taxon>Alphaproteobacteria</taxon>
        <taxon>Acetobacterales</taxon>
        <taxon>Acetobacteraceae</taxon>
        <taxon>Oleomonas</taxon>
    </lineage>
</organism>
<evidence type="ECO:0000259" key="7">
    <source>
        <dbReference type="PROSITE" id="PS51686"/>
    </source>
</evidence>
<dbReference type="InterPro" id="IPR001678">
    <property type="entry name" value="MeTrfase_RsmB-F_NOP2_dom"/>
</dbReference>
<keyword evidence="5 6" id="KW-0694">RNA-binding</keyword>
<feature type="domain" description="SAM-dependent MTase RsmB/NOP-type" evidence="7">
    <location>
        <begin position="140"/>
        <end position="420"/>
    </location>
</feature>
<comment type="caution">
    <text evidence="6">Lacks conserved residue(s) required for the propagation of feature annotation.</text>
</comment>